<dbReference type="PROSITE" id="PS00211">
    <property type="entry name" value="ABC_TRANSPORTER_1"/>
    <property type="match status" value="1"/>
</dbReference>
<keyword evidence="6 7" id="KW-0472">Membrane</keyword>
<dbReference type="GO" id="GO:0016887">
    <property type="term" value="F:ATP hydrolysis activity"/>
    <property type="evidence" value="ECO:0007669"/>
    <property type="project" value="InterPro"/>
</dbReference>
<feature type="transmembrane region" description="Helical" evidence="7">
    <location>
        <begin position="83"/>
        <end position="111"/>
    </location>
</feature>
<evidence type="ECO:0000259" key="8">
    <source>
        <dbReference type="PROSITE" id="PS50893"/>
    </source>
</evidence>
<accession>A0A433VMM6</accession>
<dbReference type="Gene3D" id="3.40.50.300">
    <property type="entry name" value="P-loop containing nucleotide triphosphate hydrolases"/>
    <property type="match status" value="1"/>
</dbReference>
<dbReference type="GO" id="GO:0005524">
    <property type="term" value="F:ATP binding"/>
    <property type="evidence" value="ECO:0007669"/>
    <property type="project" value="UniProtKB-KW"/>
</dbReference>
<dbReference type="EMBL" id="RSCL01000005">
    <property type="protein sequence ID" value="RUT07340.1"/>
    <property type="molecule type" value="Genomic_DNA"/>
</dbReference>
<evidence type="ECO:0000256" key="3">
    <source>
        <dbReference type="ARBA" id="ARBA00022741"/>
    </source>
</evidence>
<dbReference type="SMART" id="SM00382">
    <property type="entry name" value="AAA"/>
    <property type="match status" value="1"/>
</dbReference>
<keyword evidence="11" id="KW-1185">Reference proteome</keyword>
<dbReference type="InterPro" id="IPR036640">
    <property type="entry name" value="ABC1_TM_sf"/>
</dbReference>
<dbReference type="SUPFAM" id="SSF52540">
    <property type="entry name" value="P-loop containing nucleoside triphosphate hydrolases"/>
    <property type="match status" value="1"/>
</dbReference>
<feature type="domain" description="ABC transporter" evidence="8">
    <location>
        <begin position="361"/>
        <end position="594"/>
    </location>
</feature>
<dbReference type="GO" id="GO:0005886">
    <property type="term" value="C:plasma membrane"/>
    <property type="evidence" value="ECO:0007669"/>
    <property type="project" value="UniProtKB-SubCell"/>
</dbReference>
<comment type="caution">
    <text evidence="10">The sequence shown here is derived from an EMBL/GenBank/DDBJ whole genome shotgun (WGS) entry which is preliminary data.</text>
</comment>
<dbReference type="PANTHER" id="PTHR24221">
    <property type="entry name" value="ATP-BINDING CASSETTE SUB-FAMILY B"/>
    <property type="match status" value="1"/>
</dbReference>
<dbReference type="FunFam" id="3.40.50.300:FF:000218">
    <property type="entry name" value="Multidrug ABC transporter ATP-binding protein"/>
    <property type="match status" value="1"/>
</dbReference>
<feature type="domain" description="ABC transmembrane type-1" evidence="9">
    <location>
        <begin position="24"/>
        <end position="316"/>
    </location>
</feature>
<protein>
    <submittedName>
        <fullName evidence="10">ABC transporter ATP-binding protein</fullName>
    </submittedName>
</protein>
<dbReference type="AlphaFoldDB" id="A0A433VMM6"/>
<feature type="transmembrane region" description="Helical" evidence="7">
    <location>
        <begin position="264"/>
        <end position="288"/>
    </location>
</feature>
<evidence type="ECO:0000313" key="11">
    <source>
        <dbReference type="Proteomes" id="UP000271624"/>
    </source>
</evidence>
<keyword evidence="3" id="KW-0547">Nucleotide-binding</keyword>
<feature type="transmembrane region" description="Helical" evidence="7">
    <location>
        <begin position="185"/>
        <end position="203"/>
    </location>
</feature>
<evidence type="ECO:0000256" key="6">
    <source>
        <dbReference type="ARBA" id="ARBA00023136"/>
    </source>
</evidence>
<sequence>MKNKNVITSLLPLLKLYPWAIPTIIILGIISSFSEGLGISLFIPLLQSVSEPSSQLSNQLGHSNYLVDTLNTLFVNYSSQTRLLIIALCILASIIIKNGLSYINSILFSWFNARIGHRLRSKIFEQLLNVSYSFLETNESGKLMNTLASETWRTSQALSTLVGLIITTCTITVYVFLLILISWRLTLLVTVCMALISFVIQLLTRQIKTLGEQAVEANSNLAIRMWEGFSGMKTIRAFGRERYEQRQFDETSNKVRTTFFKLDILSGIVSPLSEVLSAVLLLCILVVALLQDKTALPTLLTFIFILYRLQPQVKQLDGARVGLMALTSAVDEVISLLDCSDKPYIRSGSIRFPSLTQGICLKSVDFYYNPDEKPALEDMSLSIPACKTTAIVGPSGAGKSTLIGLICRFYDATSGEIYVDDYPIQELKLDDWRHQIAIVSQDVHMFSTTVLENIAYGRLDATEKEIIAAAKLANAHNFITQLPQGYDTKVGDRGIRLSGGQKQRIALARAIVRDPQILILDEATNALDSISEHLIQEALNTLSQNRTVIVIAHRLSTIEQADQIIVLNEGRVTEQGNLKQLLKLNGLFARLYNLQHRNVHN</sequence>
<reference evidence="10" key="2">
    <citation type="journal article" date="2019" name="Genome Biol. Evol.">
        <title>Day and night: Metabolic profiles and evolutionary relationships of six axenic non-marine cyanobacteria.</title>
        <authorList>
            <person name="Will S.E."/>
            <person name="Henke P."/>
            <person name="Boedeker C."/>
            <person name="Huang S."/>
            <person name="Brinkmann H."/>
            <person name="Rohde M."/>
            <person name="Jarek M."/>
            <person name="Friedl T."/>
            <person name="Seufert S."/>
            <person name="Schumacher M."/>
            <person name="Overmann J."/>
            <person name="Neumann-Schaal M."/>
            <person name="Petersen J."/>
        </authorList>
    </citation>
    <scope>NUCLEOTIDE SEQUENCE [LARGE SCALE GENOMIC DNA]</scope>
    <source>
        <strain evidence="10">PCC 7102</strain>
    </source>
</reference>
<dbReference type="Proteomes" id="UP000271624">
    <property type="component" value="Unassembled WGS sequence"/>
</dbReference>
<dbReference type="OrthoDB" id="9762790at2"/>
<dbReference type="PROSITE" id="PS50929">
    <property type="entry name" value="ABC_TM1F"/>
    <property type="match status" value="1"/>
</dbReference>
<dbReference type="Gene3D" id="1.20.1560.10">
    <property type="entry name" value="ABC transporter type 1, transmembrane domain"/>
    <property type="match status" value="1"/>
</dbReference>
<gene>
    <name evidence="10" type="ORF">DSM106972_026010</name>
</gene>
<evidence type="ECO:0000256" key="4">
    <source>
        <dbReference type="ARBA" id="ARBA00022840"/>
    </source>
</evidence>
<evidence type="ECO:0000256" key="2">
    <source>
        <dbReference type="ARBA" id="ARBA00022692"/>
    </source>
</evidence>
<comment type="subcellular location">
    <subcellularLocation>
        <location evidence="1">Cell membrane</location>
        <topology evidence="1">Multi-pass membrane protein</topology>
    </subcellularLocation>
</comment>
<dbReference type="InterPro" id="IPR017871">
    <property type="entry name" value="ABC_transporter-like_CS"/>
</dbReference>
<keyword evidence="5 7" id="KW-1133">Transmembrane helix</keyword>
<dbReference type="RefSeq" id="WP_127081155.1">
    <property type="nucleotide sequence ID" value="NZ_RSCL01000005.1"/>
</dbReference>
<dbReference type="GO" id="GO:0140359">
    <property type="term" value="F:ABC-type transporter activity"/>
    <property type="evidence" value="ECO:0007669"/>
    <property type="project" value="InterPro"/>
</dbReference>
<proteinExistence type="predicted"/>
<name>A0A433VMM6_9CYAN</name>
<feature type="transmembrane region" description="Helical" evidence="7">
    <location>
        <begin position="157"/>
        <end position="179"/>
    </location>
</feature>
<dbReference type="InterPro" id="IPR011527">
    <property type="entry name" value="ABC1_TM_dom"/>
</dbReference>
<dbReference type="PANTHER" id="PTHR24221:SF654">
    <property type="entry name" value="ATP-BINDING CASSETTE SUB-FAMILY B MEMBER 6"/>
    <property type="match status" value="1"/>
</dbReference>
<dbReference type="InterPro" id="IPR039421">
    <property type="entry name" value="Type_1_exporter"/>
</dbReference>
<dbReference type="Pfam" id="PF00005">
    <property type="entry name" value="ABC_tran"/>
    <property type="match status" value="1"/>
</dbReference>
<dbReference type="SUPFAM" id="SSF90123">
    <property type="entry name" value="ABC transporter transmembrane region"/>
    <property type="match status" value="1"/>
</dbReference>
<evidence type="ECO:0000313" key="10">
    <source>
        <dbReference type="EMBL" id="RUT07340.1"/>
    </source>
</evidence>
<evidence type="ECO:0000256" key="7">
    <source>
        <dbReference type="SAM" id="Phobius"/>
    </source>
</evidence>
<keyword evidence="4 10" id="KW-0067">ATP-binding</keyword>
<reference evidence="10" key="1">
    <citation type="submission" date="2018-12" db="EMBL/GenBank/DDBJ databases">
        <authorList>
            <person name="Will S."/>
            <person name="Neumann-Schaal M."/>
            <person name="Henke P."/>
        </authorList>
    </citation>
    <scope>NUCLEOTIDE SEQUENCE</scope>
    <source>
        <strain evidence="10">PCC 7102</strain>
    </source>
</reference>
<dbReference type="InterPro" id="IPR003593">
    <property type="entry name" value="AAA+_ATPase"/>
</dbReference>
<evidence type="ECO:0000256" key="1">
    <source>
        <dbReference type="ARBA" id="ARBA00004651"/>
    </source>
</evidence>
<keyword evidence="2 7" id="KW-0812">Transmembrane</keyword>
<dbReference type="InterPro" id="IPR003439">
    <property type="entry name" value="ABC_transporter-like_ATP-bd"/>
</dbReference>
<dbReference type="GO" id="GO:0034040">
    <property type="term" value="F:ATPase-coupled lipid transmembrane transporter activity"/>
    <property type="evidence" value="ECO:0007669"/>
    <property type="project" value="TreeGrafter"/>
</dbReference>
<evidence type="ECO:0000259" key="9">
    <source>
        <dbReference type="PROSITE" id="PS50929"/>
    </source>
</evidence>
<dbReference type="Pfam" id="PF00664">
    <property type="entry name" value="ABC_membrane"/>
    <property type="match status" value="1"/>
</dbReference>
<organism evidence="10 11">
    <name type="scientific">Dulcicalothrix desertica PCC 7102</name>
    <dbReference type="NCBI Taxonomy" id="232991"/>
    <lineage>
        <taxon>Bacteria</taxon>
        <taxon>Bacillati</taxon>
        <taxon>Cyanobacteriota</taxon>
        <taxon>Cyanophyceae</taxon>
        <taxon>Nostocales</taxon>
        <taxon>Calotrichaceae</taxon>
        <taxon>Dulcicalothrix</taxon>
    </lineage>
</organism>
<dbReference type="InterPro" id="IPR027417">
    <property type="entry name" value="P-loop_NTPase"/>
</dbReference>
<evidence type="ECO:0000256" key="5">
    <source>
        <dbReference type="ARBA" id="ARBA00022989"/>
    </source>
</evidence>
<dbReference type="PROSITE" id="PS50893">
    <property type="entry name" value="ABC_TRANSPORTER_2"/>
    <property type="match status" value="1"/>
</dbReference>